<feature type="domain" description="NTP pyrophosphohydrolase MazG-like" evidence="1">
    <location>
        <begin position="68"/>
        <end position="142"/>
    </location>
</feature>
<dbReference type="InterPro" id="IPR011551">
    <property type="entry name" value="NTP_PyrPHydrolase_MazG"/>
</dbReference>
<dbReference type="GO" id="GO:0046076">
    <property type="term" value="P:dTTP catabolic process"/>
    <property type="evidence" value="ECO:0007669"/>
    <property type="project" value="TreeGrafter"/>
</dbReference>
<evidence type="ECO:0000313" key="2">
    <source>
        <dbReference type="EMBL" id="RLP73668.1"/>
    </source>
</evidence>
<dbReference type="PANTHER" id="PTHR30522:SF0">
    <property type="entry name" value="NUCLEOSIDE TRIPHOSPHATE PYROPHOSPHOHYDROLASE"/>
    <property type="match status" value="1"/>
</dbReference>
<dbReference type="EMBL" id="RCUX01000013">
    <property type="protein sequence ID" value="RLP73668.1"/>
    <property type="molecule type" value="Genomic_DNA"/>
</dbReference>
<organism evidence="2 3">
    <name type="scientific">Mycetocola tolaasinivorans</name>
    <dbReference type="NCBI Taxonomy" id="76635"/>
    <lineage>
        <taxon>Bacteria</taxon>
        <taxon>Bacillati</taxon>
        <taxon>Actinomycetota</taxon>
        <taxon>Actinomycetes</taxon>
        <taxon>Micrococcales</taxon>
        <taxon>Microbacteriaceae</taxon>
        <taxon>Mycetocola</taxon>
    </lineage>
</organism>
<reference evidence="2 3" key="1">
    <citation type="submission" date="2018-10" db="EMBL/GenBank/DDBJ databases">
        <authorList>
            <person name="Li J."/>
        </authorList>
    </citation>
    <scope>NUCLEOTIDE SEQUENCE [LARGE SCALE GENOMIC DNA]</scope>
    <source>
        <strain evidence="2 3">IF 016277</strain>
    </source>
</reference>
<sequence>MTPRPRTHPEAPMSAPDSPNDRVAALAVIPAADFPEAESYARAGAELAAYAAAMHQTRLRCVWTEAMTHEGLRRYLLEETHELLEALDEGDPAHVREELGDVLLQIVFHAEIAAGDANAGFDLADVVRDAREKMVRRHPHVFGPDGAANVDEVLRVWGAAKAAEKAERTGILDGIAPTLPALARAQKVATRLARSGSTPVAADAAPLPEEIFADERSLGAHLFALAARAQELGLDAESALRTHATERAAEG</sequence>
<keyword evidence="2" id="KW-0378">Hydrolase</keyword>
<dbReference type="CDD" id="cd11528">
    <property type="entry name" value="NTP-PPase_MazG_Nterm"/>
    <property type="match status" value="1"/>
</dbReference>
<gene>
    <name evidence="2" type="ORF">D9V32_14155</name>
</gene>
<dbReference type="OrthoDB" id="9808939at2"/>
<protein>
    <submittedName>
        <fullName evidence="2">Nucleoside triphosphate pyrophosphohydrolase</fullName>
    </submittedName>
</protein>
<dbReference type="GO" id="GO:0046061">
    <property type="term" value="P:dATP catabolic process"/>
    <property type="evidence" value="ECO:0007669"/>
    <property type="project" value="TreeGrafter"/>
</dbReference>
<dbReference type="GO" id="GO:0046052">
    <property type="term" value="P:UTP catabolic process"/>
    <property type="evidence" value="ECO:0007669"/>
    <property type="project" value="TreeGrafter"/>
</dbReference>
<dbReference type="InterPro" id="IPR048015">
    <property type="entry name" value="NTP-PPase_MazG-like_N"/>
</dbReference>
<evidence type="ECO:0000313" key="3">
    <source>
        <dbReference type="Proteomes" id="UP000272503"/>
    </source>
</evidence>
<evidence type="ECO:0000259" key="1">
    <source>
        <dbReference type="Pfam" id="PF03819"/>
    </source>
</evidence>
<dbReference type="InterPro" id="IPR004518">
    <property type="entry name" value="MazG-like_dom"/>
</dbReference>
<name>A0A3L7A0Y7_9MICO</name>
<comment type="caution">
    <text evidence="2">The sequence shown here is derived from an EMBL/GenBank/DDBJ whole genome shotgun (WGS) entry which is preliminary data.</text>
</comment>
<accession>A0A3L7A0Y7</accession>
<dbReference type="GO" id="GO:0046047">
    <property type="term" value="P:TTP catabolic process"/>
    <property type="evidence" value="ECO:0007669"/>
    <property type="project" value="TreeGrafter"/>
</dbReference>
<dbReference type="AlphaFoldDB" id="A0A3L7A0Y7"/>
<dbReference type="Pfam" id="PF03819">
    <property type="entry name" value="MazG"/>
    <property type="match status" value="1"/>
</dbReference>
<dbReference type="GO" id="GO:0047429">
    <property type="term" value="F:nucleoside triphosphate diphosphatase activity"/>
    <property type="evidence" value="ECO:0007669"/>
    <property type="project" value="TreeGrafter"/>
</dbReference>
<dbReference type="PANTHER" id="PTHR30522">
    <property type="entry name" value="NUCLEOSIDE TRIPHOSPHATE PYROPHOSPHOHYDROLASE"/>
    <property type="match status" value="1"/>
</dbReference>
<keyword evidence="3" id="KW-1185">Reference proteome</keyword>
<dbReference type="Gene3D" id="1.10.287.1080">
    <property type="entry name" value="MazG-like"/>
    <property type="match status" value="1"/>
</dbReference>
<dbReference type="GO" id="GO:0046081">
    <property type="term" value="P:dUTP catabolic process"/>
    <property type="evidence" value="ECO:0007669"/>
    <property type="project" value="TreeGrafter"/>
</dbReference>
<proteinExistence type="predicted"/>
<dbReference type="SUPFAM" id="SSF101386">
    <property type="entry name" value="all-alpha NTP pyrophosphatases"/>
    <property type="match status" value="1"/>
</dbReference>
<dbReference type="Proteomes" id="UP000272503">
    <property type="component" value="Unassembled WGS sequence"/>
</dbReference>
<dbReference type="GO" id="GO:0006203">
    <property type="term" value="P:dGTP catabolic process"/>
    <property type="evidence" value="ECO:0007669"/>
    <property type="project" value="TreeGrafter"/>
</dbReference>